<evidence type="ECO:0000256" key="1">
    <source>
        <dbReference type="SAM" id="Phobius"/>
    </source>
</evidence>
<dbReference type="InterPro" id="IPR058460">
    <property type="entry name" value="DUF8147"/>
</dbReference>
<comment type="caution">
    <text evidence="3">The sequence shown here is derived from an EMBL/GenBank/DDBJ whole genome shotgun (WGS) entry which is preliminary data.</text>
</comment>
<evidence type="ECO:0000313" key="4">
    <source>
        <dbReference type="Proteomes" id="UP000766550"/>
    </source>
</evidence>
<feature type="transmembrane region" description="Helical" evidence="1">
    <location>
        <begin position="45"/>
        <end position="64"/>
    </location>
</feature>
<accession>A0A8J7Y604</accession>
<feature type="domain" description="DUF8147" evidence="2">
    <location>
        <begin position="1"/>
        <end position="84"/>
    </location>
</feature>
<name>A0A8J7Y604_9EURY</name>
<evidence type="ECO:0000313" key="3">
    <source>
        <dbReference type="EMBL" id="MBV0925190.1"/>
    </source>
</evidence>
<keyword evidence="1" id="KW-1133">Transmembrane helix</keyword>
<protein>
    <recommendedName>
        <fullName evidence="2">DUF8147 domain-containing protein</fullName>
    </recommendedName>
</protein>
<reference evidence="3 4" key="1">
    <citation type="submission" date="2021-06" db="EMBL/GenBank/DDBJ databases">
        <title>New haloarchaea isolates fom saline soil.</title>
        <authorList>
            <person name="Duran-Viseras A."/>
            <person name="Sanchez-Porro C.S."/>
            <person name="Ventosa A."/>
        </authorList>
    </citation>
    <scope>NUCLEOTIDE SEQUENCE [LARGE SCALE GENOMIC DNA]</scope>
    <source>
        <strain evidence="3 4">JCM 183640</strain>
    </source>
</reference>
<dbReference type="OrthoDB" id="187519at2157"/>
<proteinExistence type="predicted"/>
<organism evidence="3 4">
    <name type="scientific">Haloarcula limicola</name>
    <dbReference type="NCBI Taxonomy" id="1429915"/>
    <lineage>
        <taxon>Archaea</taxon>
        <taxon>Methanobacteriati</taxon>
        <taxon>Methanobacteriota</taxon>
        <taxon>Stenosarchaea group</taxon>
        <taxon>Halobacteria</taxon>
        <taxon>Halobacteriales</taxon>
        <taxon>Haloarculaceae</taxon>
        <taxon>Haloarcula</taxon>
    </lineage>
</organism>
<dbReference type="EMBL" id="JAHQXF010000002">
    <property type="protein sequence ID" value="MBV0925190.1"/>
    <property type="molecule type" value="Genomic_DNA"/>
</dbReference>
<keyword evidence="4" id="KW-1185">Reference proteome</keyword>
<feature type="transmembrane region" description="Helical" evidence="1">
    <location>
        <begin position="6"/>
        <end position="24"/>
    </location>
</feature>
<dbReference type="Proteomes" id="UP000766550">
    <property type="component" value="Unassembled WGS sequence"/>
</dbReference>
<evidence type="ECO:0000259" key="2">
    <source>
        <dbReference type="Pfam" id="PF26472"/>
    </source>
</evidence>
<dbReference type="Pfam" id="PF26472">
    <property type="entry name" value="DUF8147"/>
    <property type="match status" value="1"/>
</dbReference>
<dbReference type="AlphaFoldDB" id="A0A8J7Y604"/>
<sequence length="109" mass="11229">MLGLPAGLVAGIVALPLTYLWLTARTERRAAGRASARTRRRLRTLVGATVGFAVGGGLAMAVIWTQAVGLAAAIVFAGFPVALISAAVAGYLAFRWSPVDRQPPGSAVQ</sequence>
<keyword evidence="1" id="KW-0812">Transmembrane</keyword>
<gene>
    <name evidence="3" type="ORF">KTS45_13375</name>
</gene>
<feature type="transmembrane region" description="Helical" evidence="1">
    <location>
        <begin position="70"/>
        <end position="94"/>
    </location>
</feature>
<keyword evidence="1" id="KW-0472">Membrane</keyword>
<dbReference type="RefSeq" id="WP_206674408.1">
    <property type="nucleotide sequence ID" value="NZ_JAHQXF010000002.1"/>
</dbReference>